<dbReference type="Pfam" id="PF12796">
    <property type="entry name" value="Ank_2"/>
    <property type="match status" value="1"/>
</dbReference>
<dbReference type="Proteomes" id="UP000001542">
    <property type="component" value="Unassembled WGS sequence"/>
</dbReference>
<feature type="repeat" description="ANK" evidence="1">
    <location>
        <begin position="90"/>
        <end position="122"/>
    </location>
</feature>
<dbReference type="PANTHER" id="PTHR22677">
    <property type="entry name" value="ANKYRIN REPEAT DOMAIN-CONTAINING PROTEIN 60"/>
    <property type="match status" value="1"/>
</dbReference>
<accession>A2FC12</accession>
<proteinExistence type="predicted"/>
<dbReference type="RefSeq" id="XP_001310488.1">
    <property type="nucleotide sequence ID" value="XM_001310487.1"/>
</dbReference>
<dbReference type="PROSITE" id="PS50088">
    <property type="entry name" value="ANK_REPEAT"/>
    <property type="match status" value="2"/>
</dbReference>
<dbReference type="OrthoDB" id="539213at2759"/>
<dbReference type="InterPro" id="IPR036770">
    <property type="entry name" value="Ankyrin_rpt-contain_sf"/>
</dbReference>
<dbReference type="STRING" id="5722.A2FC12"/>
<evidence type="ECO:0000256" key="1">
    <source>
        <dbReference type="PROSITE-ProRule" id="PRU00023"/>
    </source>
</evidence>
<evidence type="ECO:0000313" key="2">
    <source>
        <dbReference type="EMBL" id="EAX97558.1"/>
    </source>
</evidence>
<dbReference type="PANTHER" id="PTHR22677:SF4">
    <property type="entry name" value="USHER SYNDROME TYPE-1G PROTEIN-LIKE PROTEIN"/>
    <property type="match status" value="1"/>
</dbReference>
<organism evidence="2 3">
    <name type="scientific">Trichomonas vaginalis (strain ATCC PRA-98 / G3)</name>
    <dbReference type="NCBI Taxonomy" id="412133"/>
    <lineage>
        <taxon>Eukaryota</taxon>
        <taxon>Metamonada</taxon>
        <taxon>Parabasalia</taxon>
        <taxon>Trichomonadida</taxon>
        <taxon>Trichomonadidae</taxon>
        <taxon>Trichomonas</taxon>
    </lineage>
</organism>
<dbReference type="InterPro" id="IPR039323">
    <property type="entry name" value="ANKRD_45/46/60"/>
</dbReference>
<dbReference type="KEGG" id="tva:4755344"/>
<dbReference type="SUPFAM" id="SSF48403">
    <property type="entry name" value="Ankyrin repeat"/>
    <property type="match status" value="1"/>
</dbReference>
<keyword evidence="3" id="KW-1185">Reference proteome</keyword>
<feature type="repeat" description="ANK" evidence="1">
    <location>
        <begin position="123"/>
        <end position="155"/>
    </location>
</feature>
<dbReference type="EMBL" id="DS113710">
    <property type="protein sequence ID" value="EAX97558.1"/>
    <property type="molecule type" value="Genomic_DNA"/>
</dbReference>
<dbReference type="PRINTS" id="PR01415">
    <property type="entry name" value="ANKYRIN"/>
</dbReference>
<dbReference type="PROSITE" id="PS50297">
    <property type="entry name" value="ANK_REP_REGION"/>
    <property type="match status" value="2"/>
</dbReference>
<dbReference type="SMART" id="SM00248">
    <property type="entry name" value="ANK"/>
    <property type="match status" value="3"/>
</dbReference>
<dbReference type="InterPro" id="IPR002110">
    <property type="entry name" value="Ankyrin_rpt"/>
</dbReference>
<name>A2FC12_TRIV3</name>
<dbReference type="eggNOG" id="KOG4412">
    <property type="taxonomic scope" value="Eukaryota"/>
</dbReference>
<dbReference type="InParanoid" id="A2FC12"/>
<reference evidence="2" key="2">
    <citation type="journal article" date="2007" name="Science">
        <title>Draft genome sequence of the sexually transmitted pathogen Trichomonas vaginalis.</title>
        <authorList>
            <person name="Carlton J.M."/>
            <person name="Hirt R.P."/>
            <person name="Silva J.C."/>
            <person name="Delcher A.L."/>
            <person name="Schatz M."/>
            <person name="Zhao Q."/>
            <person name="Wortman J.R."/>
            <person name="Bidwell S.L."/>
            <person name="Alsmark U.C.M."/>
            <person name="Besteiro S."/>
            <person name="Sicheritz-Ponten T."/>
            <person name="Noel C.J."/>
            <person name="Dacks J.B."/>
            <person name="Foster P.G."/>
            <person name="Simillion C."/>
            <person name="Van de Peer Y."/>
            <person name="Miranda-Saavedra D."/>
            <person name="Barton G.J."/>
            <person name="Westrop G.D."/>
            <person name="Mueller S."/>
            <person name="Dessi D."/>
            <person name="Fiori P.L."/>
            <person name="Ren Q."/>
            <person name="Paulsen I."/>
            <person name="Zhang H."/>
            <person name="Bastida-Corcuera F.D."/>
            <person name="Simoes-Barbosa A."/>
            <person name="Brown M.T."/>
            <person name="Hayes R.D."/>
            <person name="Mukherjee M."/>
            <person name="Okumura C.Y."/>
            <person name="Schneider R."/>
            <person name="Smith A.J."/>
            <person name="Vanacova S."/>
            <person name="Villalvazo M."/>
            <person name="Haas B.J."/>
            <person name="Pertea M."/>
            <person name="Feldblyum T.V."/>
            <person name="Utterback T.R."/>
            <person name="Shu C.L."/>
            <person name="Osoegawa K."/>
            <person name="de Jong P.J."/>
            <person name="Hrdy I."/>
            <person name="Horvathova L."/>
            <person name="Zubacova Z."/>
            <person name="Dolezal P."/>
            <person name="Malik S.B."/>
            <person name="Logsdon J.M. Jr."/>
            <person name="Henze K."/>
            <person name="Gupta A."/>
            <person name="Wang C.C."/>
            <person name="Dunne R.L."/>
            <person name="Upcroft J.A."/>
            <person name="Upcroft P."/>
            <person name="White O."/>
            <person name="Salzberg S.L."/>
            <person name="Tang P."/>
            <person name="Chiu C.-H."/>
            <person name="Lee Y.-S."/>
            <person name="Embley T.M."/>
            <person name="Coombs G.H."/>
            <person name="Mottram J.C."/>
            <person name="Tachezy J."/>
            <person name="Fraser-Liggett C.M."/>
            <person name="Johnson P.J."/>
        </authorList>
    </citation>
    <scope>NUCLEOTIDE SEQUENCE [LARGE SCALE GENOMIC DNA]</scope>
    <source>
        <strain evidence="2">G3</strain>
    </source>
</reference>
<dbReference type="Gene3D" id="1.25.40.20">
    <property type="entry name" value="Ankyrin repeat-containing domain"/>
    <property type="match status" value="1"/>
</dbReference>
<dbReference type="Pfam" id="PF13606">
    <property type="entry name" value="Ank_3"/>
    <property type="match status" value="1"/>
</dbReference>
<dbReference type="AlphaFoldDB" id="A2FC12"/>
<sequence>MDYKDVIFSRNLKAMSLMFEKDKSSIIPWCASFQQSFEIIKNEELDFTKKTPTGNNMIHYVSMFNNFEICRYLLERLSKNHLDVNAKGNSGWTPLHVAAEKNCFECVILLTLFGADVNAKDDENYTPLHYAADYERKEIVEFLISHGADVNAVCDSGA</sequence>
<protein>
    <submittedName>
        <fullName evidence="2">Uncharacterized protein</fullName>
    </submittedName>
</protein>
<gene>
    <name evidence="2" type="ORF">TVAG_006890</name>
</gene>
<dbReference type="VEuPathDB" id="TrichDB:TVAGG3_0964060"/>
<keyword evidence="1" id="KW-0040">ANK repeat</keyword>
<evidence type="ECO:0000313" key="3">
    <source>
        <dbReference type="Proteomes" id="UP000001542"/>
    </source>
</evidence>
<reference evidence="2" key="1">
    <citation type="submission" date="2006-10" db="EMBL/GenBank/DDBJ databases">
        <authorList>
            <person name="Amadeo P."/>
            <person name="Zhao Q."/>
            <person name="Wortman J."/>
            <person name="Fraser-Liggett C."/>
            <person name="Carlton J."/>
        </authorList>
    </citation>
    <scope>NUCLEOTIDE SEQUENCE</scope>
    <source>
        <strain evidence="2">G3</strain>
    </source>
</reference>